<evidence type="ECO:0000313" key="2">
    <source>
        <dbReference type="Proteomes" id="UP000559598"/>
    </source>
</evidence>
<name>A0A840DR93_9BACL</name>
<keyword evidence="2" id="KW-1185">Reference proteome</keyword>
<evidence type="ECO:0000313" key="1">
    <source>
        <dbReference type="EMBL" id="MBB4074042.1"/>
    </source>
</evidence>
<gene>
    <name evidence="1" type="ORF">GGR02_001807</name>
</gene>
<dbReference type="AlphaFoldDB" id="A0A840DR93"/>
<comment type="caution">
    <text evidence="1">The sequence shown here is derived from an EMBL/GenBank/DDBJ whole genome shotgun (WGS) entry which is preliminary data.</text>
</comment>
<reference evidence="1 2" key="1">
    <citation type="submission" date="2020-08" db="EMBL/GenBank/DDBJ databases">
        <title>Genomic Encyclopedia of Type Strains, Phase IV (KMG-IV): sequencing the most valuable type-strain genomes for metagenomic binning, comparative biology and taxonomic classification.</title>
        <authorList>
            <person name="Goeker M."/>
        </authorList>
    </citation>
    <scope>NUCLEOTIDE SEQUENCE [LARGE SCALE GENOMIC DNA]</scope>
    <source>
        <strain evidence="1 2">DSM 17075</strain>
    </source>
</reference>
<accession>A0A840DR93</accession>
<sequence length="39" mass="4285">MTKELAQQLLQMKDVYLTSEGRKMLEAIVNGTASVTSAK</sequence>
<dbReference type="EMBL" id="JACIDE010000010">
    <property type="protein sequence ID" value="MBB4074042.1"/>
    <property type="molecule type" value="Genomic_DNA"/>
</dbReference>
<proteinExistence type="predicted"/>
<organism evidence="1 2">
    <name type="scientific">Anoxybacteroides voinovskiense</name>
    <dbReference type="NCBI Taxonomy" id="230470"/>
    <lineage>
        <taxon>Bacteria</taxon>
        <taxon>Bacillati</taxon>
        <taxon>Bacillota</taxon>
        <taxon>Bacilli</taxon>
        <taxon>Bacillales</taxon>
        <taxon>Anoxybacillaceae</taxon>
        <taxon>Anoxybacteroides</taxon>
    </lineage>
</organism>
<dbReference type="Proteomes" id="UP000559598">
    <property type="component" value="Unassembled WGS sequence"/>
</dbReference>
<protein>
    <submittedName>
        <fullName evidence="1">Uncharacterized protein</fullName>
    </submittedName>
</protein>